<comment type="caution">
    <text evidence="2">The sequence shown here is derived from an EMBL/GenBank/DDBJ whole genome shotgun (WGS) entry which is preliminary data.</text>
</comment>
<protein>
    <submittedName>
        <fullName evidence="2">Uncharacterized protein</fullName>
    </submittedName>
</protein>
<keyword evidence="3" id="KW-1185">Reference proteome</keyword>
<dbReference type="AlphaFoldDB" id="A0A9Q3J0A9"/>
<dbReference type="Proteomes" id="UP000765509">
    <property type="component" value="Unassembled WGS sequence"/>
</dbReference>
<evidence type="ECO:0000313" key="2">
    <source>
        <dbReference type="EMBL" id="MBW0553111.1"/>
    </source>
</evidence>
<evidence type="ECO:0000313" key="3">
    <source>
        <dbReference type="Proteomes" id="UP000765509"/>
    </source>
</evidence>
<accession>A0A9Q3J0A9</accession>
<name>A0A9Q3J0A9_9BASI</name>
<feature type="compositionally biased region" description="Basic residues" evidence="1">
    <location>
        <begin position="104"/>
        <end position="117"/>
    </location>
</feature>
<reference evidence="2" key="1">
    <citation type="submission" date="2021-03" db="EMBL/GenBank/DDBJ databases">
        <title>Draft genome sequence of rust myrtle Austropuccinia psidii MF-1, a brazilian biotype.</title>
        <authorList>
            <person name="Quecine M.C."/>
            <person name="Pachon D.M.R."/>
            <person name="Bonatelli M.L."/>
            <person name="Correr F.H."/>
            <person name="Franceschini L.M."/>
            <person name="Leite T.F."/>
            <person name="Margarido G.R.A."/>
            <person name="Almeida C.A."/>
            <person name="Ferrarezi J.A."/>
            <person name="Labate C.A."/>
        </authorList>
    </citation>
    <scope>NUCLEOTIDE SEQUENCE</scope>
    <source>
        <strain evidence="2">MF-1</strain>
    </source>
</reference>
<dbReference type="EMBL" id="AVOT02059431">
    <property type="protein sequence ID" value="MBW0553111.1"/>
    <property type="molecule type" value="Genomic_DNA"/>
</dbReference>
<organism evidence="2 3">
    <name type="scientific">Austropuccinia psidii MF-1</name>
    <dbReference type="NCBI Taxonomy" id="1389203"/>
    <lineage>
        <taxon>Eukaryota</taxon>
        <taxon>Fungi</taxon>
        <taxon>Dikarya</taxon>
        <taxon>Basidiomycota</taxon>
        <taxon>Pucciniomycotina</taxon>
        <taxon>Pucciniomycetes</taxon>
        <taxon>Pucciniales</taxon>
        <taxon>Sphaerophragmiaceae</taxon>
        <taxon>Austropuccinia</taxon>
    </lineage>
</organism>
<feature type="compositionally biased region" description="Polar residues" evidence="1">
    <location>
        <begin position="118"/>
        <end position="127"/>
    </location>
</feature>
<evidence type="ECO:0000256" key="1">
    <source>
        <dbReference type="SAM" id="MobiDB-lite"/>
    </source>
</evidence>
<gene>
    <name evidence="2" type="ORF">O181_092826</name>
</gene>
<feature type="compositionally biased region" description="Polar residues" evidence="1">
    <location>
        <begin position="90"/>
        <end position="101"/>
    </location>
</feature>
<proteinExistence type="predicted"/>
<sequence>MEATIPFNQMDVEKEEEIPSSEVASLPKERHIWRMPELPPFPNVCTHKLSCELLKKIKNWLKNRSLFIHRPEEEVGNDPKFGERRPSGVYQLQKSPRTNPTDLRRRKIPKPSRKQQRQSKLAQTLPTRVQGPQIAAFSHGKCLQYGQNSHGIHSQKAGKDEQDLSIRIIEEIKFFKSSIDVEIGRYDAKLNKITSDISELKRNDKTSTEWYKLGNVKFYSITNKCDRIESKFQVQEDEMRDISISHINEKLAILREQALEIINNTNQFATHLEKRDSERQKLKN</sequence>
<feature type="region of interest" description="Disordered" evidence="1">
    <location>
        <begin position="74"/>
        <end position="128"/>
    </location>
</feature>